<dbReference type="RefSeq" id="WP_163111685.1">
    <property type="nucleotide sequence ID" value="NZ_JAAAWP010000005.1"/>
</dbReference>
<dbReference type="PRINTS" id="PR00034">
    <property type="entry name" value="HTHCRP"/>
</dbReference>
<protein>
    <submittedName>
        <fullName evidence="6">Helix-turn-helix domain-containing protein</fullName>
    </submittedName>
</protein>
<dbReference type="Pfam" id="PF00027">
    <property type="entry name" value="cNMP_binding"/>
    <property type="match status" value="1"/>
</dbReference>
<dbReference type="CDD" id="cd00092">
    <property type="entry name" value="HTH_CRP"/>
    <property type="match status" value="1"/>
</dbReference>
<proteinExistence type="predicted"/>
<dbReference type="AlphaFoldDB" id="A0A6L9MUV9"/>
<dbReference type="SUPFAM" id="SSF46785">
    <property type="entry name" value="Winged helix' DNA-binding domain"/>
    <property type="match status" value="1"/>
</dbReference>
<comment type="caution">
    <text evidence="6">The sequence shown here is derived from an EMBL/GenBank/DDBJ whole genome shotgun (WGS) entry which is preliminary data.</text>
</comment>
<dbReference type="InterPro" id="IPR018490">
    <property type="entry name" value="cNMP-bd_dom_sf"/>
</dbReference>
<dbReference type="InterPro" id="IPR036390">
    <property type="entry name" value="WH_DNA-bd_sf"/>
</dbReference>
<keyword evidence="7" id="KW-1185">Reference proteome</keyword>
<keyword evidence="3" id="KW-0804">Transcription</keyword>
<dbReference type="CDD" id="cd00038">
    <property type="entry name" value="CAP_ED"/>
    <property type="match status" value="1"/>
</dbReference>
<gene>
    <name evidence="6" type="ORF">GTW09_09410</name>
</gene>
<dbReference type="PROSITE" id="PS51063">
    <property type="entry name" value="HTH_CRP_2"/>
    <property type="match status" value="1"/>
</dbReference>
<dbReference type="EMBL" id="JAAAWP010000005">
    <property type="protein sequence ID" value="NDW21735.1"/>
    <property type="molecule type" value="Genomic_DNA"/>
</dbReference>
<dbReference type="Pfam" id="PF13545">
    <property type="entry name" value="HTH_Crp_2"/>
    <property type="match status" value="1"/>
</dbReference>
<dbReference type="PANTHER" id="PTHR24567:SF75">
    <property type="entry name" value="FUMARATE AND NITRATE REDUCTION REGULATORY PROTEIN"/>
    <property type="match status" value="1"/>
</dbReference>
<dbReference type="InterPro" id="IPR050397">
    <property type="entry name" value="Env_Response_Regulators"/>
</dbReference>
<dbReference type="Gene3D" id="1.10.10.10">
    <property type="entry name" value="Winged helix-like DNA-binding domain superfamily/Winged helix DNA-binding domain"/>
    <property type="match status" value="1"/>
</dbReference>
<dbReference type="InterPro" id="IPR012318">
    <property type="entry name" value="HTH_CRP"/>
</dbReference>
<organism evidence="6 7">
    <name type="scientific">Alteromonas hispanica</name>
    <dbReference type="NCBI Taxonomy" id="315421"/>
    <lineage>
        <taxon>Bacteria</taxon>
        <taxon>Pseudomonadati</taxon>
        <taxon>Pseudomonadota</taxon>
        <taxon>Gammaproteobacteria</taxon>
        <taxon>Alteromonadales</taxon>
        <taxon>Alteromonadaceae</taxon>
        <taxon>Alteromonas/Salinimonas group</taxon>
        <taxon>Alteromonas</taxon>
    </lineage>
</organism>
<evidence type="ECO:0000259" key="4">
    <source>
        <dbReference type="PROSITE" id="PS50042"/>
    </source>
</evidence>
<evidence type="ECO:0000313" key="7">
    <source>
        <dbReference type="Proteomes" id="UP000478837"/>
    </source>
</evidence>
<dbReference type="Proteomes" id="UP000478837">
    <property type="component" value="Unassembled WGS sequence"/>
</dbReference>
<dbReference type="InterPro" id="IPR018335">
    <property type="entry name" value="Tscrpt_reg_HTH_Crp-type_CS"/>
</dbReference>
<evidence type="ECO:0000256" key="2">
    <source>
        <dbReference type="ARBA" id="ARBA00023125"/>
    </source>
</evidence>
<accession>A0A6L9MUV9</accession>
<dbReference type="SMART" id="SM00419">
    <property type="entry name" value="HTH_CRP"/>
    <property type="match status" value="1"/>
</dbReference>
<dbReference type="GO" id="GO:0003700">
    <property type="term" value="F:DNA-binding transcription factor activity"/>
    <property type="evidence" value="ECO:0007669"/>
    <property type="project" value="InterPro"/>
</dbReference>
<keyword evidence="1" id="KW-0805">Transcription regulation</keyword>
<feature type="domain" description="HTH crp-type" evidence="5">
    <location>
        <begin position="148"/>
        <end position="218"/>
    </location>
</feature>
<dbReference type="PROSITE" id="PS00042">
    <property type="entry name" value="HTH_CRP_1"/>
    <property type="match status" value="1"/>
</dbReference>
<name>A0A6L9MUV9_9ALTE</name>
<dbReference type="SUPFAM" id="SSF51206">
    <property type="entry name" value="cAMP-binding domain-like"/>
    <property type="match status" value="1"/>
</dbReference>
<dbReference type="GO" id="GO:0003677">
    <property type="term" value="F:DNA binding"/>
    <property type="evidence" value="ECO:0007669"/>
    <property type="project" value="UniProtKB-KW"/>
</dbReference>
<dbReference type="PANTHER" id="PTHR24567">
    <property type="entry name" value="CRP FAMILY TRANSCRIPTIONAL REGULATORY PROTEIN"/>
    <property type="match status" value="1"/>
</dbReference>
<dbReference type="PROSITE" id="PS50042">
    <property type="entry name" value="CNMP_BINDING_3"/>
    <property type="match status" value="1"/>
</dbReference>
<dbReference type="SMART" id="SM00100">
    <property type="entry name" value="cNMP"/>
    <property type="match status" value="1"/>
</dbReference>
<dbReference type="GO" id="GO:0005829">
    <property type="term" value="C:cytosol"/>
    <property type="evidence" value="ECO:0007669"/>
    <property type="project" value="TreeGrafter"/>
</dbReference>
<evidence type="ECO:0000259" key="5">
    <source>
        <dbReference type="PROSITE" id="PS51063"/>
    </source>
</evidence>
<reference evidence="6 7" key="1">
    <citation type="submission" date="2020-01" db="EMBL/GenBank/DDBJ databases">
        <title>Genomes of bacteria type strains.</title>
        <authorList>
            <person name="Chen J."/>
            <person name="Zhu S."/>
            <person name="Yang J."/>
        </authorList>
    </citation>
    <scope>NUCLEOTIDE SEQUENCE [LARGE SCALE GENOMIC DNA]</scope>
    <source>
        <strain evidence="6 7">LMG 22958</strain>
    </source>
</reference>
<sequence>MDRDNIVDVCKYCPFFKECHFNNGVLKLLKKRVLSLEKGDVLFDQDETYSGFYVLCSGSAKGLLSRQPRAGQIIEFYHPSDVIGLSGLSNTNYQESVKIMSYTKVLKIEREDFDKALLTSPALANQMLSLMSERIVKRQTHYSLLNTMEAEDRLIYFLREQYAGVDSSANAIELHMTRHDIANYLGIAVETLSRVMKRLNSKGIIEANHRTIAFNQPLAS</sequence>
<feature type="domain" description="Cyclic nucleotide-binding" evidence="4">
    <location>
        <begin position="25"/>
        <end position="134"/>
    </location>
</feature>
<evidence type="ECO:0000256" key="3">
    <source>
        <dbReference type="ARBA" id="ARBA00023163"/>
    </source>
</evidence>
<evidence type="ECO:0000256" key="1">
    <source>
        <dbReference type="ARBA" id="ARBA00023015"/>
    </source>
</evidence>
<dbReference type="Gene3D" id="2.60.120.10">
    <property type="entry name" value="Jelly Rolls"/>
    <property type="match status" value="1"/>
</dbReference>
<dbReference type="InterPro" id="IPR000595">
    <property type="entry name" value="cNMP-bd_dom"/>
</dbReference>
<dbReference type="InterPro" id="IPR036388">
    <property type="entry name" value="WH-like_DNA-bd_sf"/>
</dbReference>
<keyword evidence="2" id="KW-0238">DNA-binding</keyword>
<evidence type="ECO:0000313" key="6">
    <source>
        <dbReference type="EMBL" id="NDW21735.1"/>
    </source>
</evidence>
<dbReference type="InterPro" id="IPR014710">
    <property type="entry name" value="RmlC-like_jellyroll"/>
</dbReference>